<dbReference type="CDD" id="cd21176">
    <property type="entry name" value="LPMO_auxiliary-like"/>
    <property type="match status" value="1"/>
</dbReference>
<keyword evidence="3" id="KW-0336">GPI-anchor</keyword>
<feature type="region of interest" description="Disordered" evidence="8">
    <location>
        <begin position="169"/>
        <end position="203"/>
    </location>
</feature>
<dbReference type="GO" id="GO:0098552">
    <property type="term" value="C:side of membrane"/>
    <property type="evidence" value="ECO:0007669"/>
    <property type="project" value="UniProtKB-KW"/>
</dbReference>
<evidence type="ECO:0000256" key="4">
    <source>
        <dbReference type="ARBA" id="ARBA00022729"/>
    </source>
</evidence>
<keyword evidence="2" id="KW-1003">Cell membrane</keyword>
<dbReference type="OrthoDB" id="2146436at2759"/>
<gene>
    <name evidence="11" type="ORF">TSTA_048060</name>
</gene>
<feature type="compositionally biased region" description="Low complexity" evidence="8">
    <location>
        <begin position="180"/>
        <end position="203"/>
    </location>
</feature>
<keyword evidence="7" id="KW-0449">Lipoprotein</keyword>
<dbReference type="Pfam" id="PF20238">
    <property type="entry name" value="BIM1-like_dom"/>
    <property type="match status" value="1"/>
</dbReference>
<dbReference type="HOGENOM" id="CLU_070647_2_0_1"/>
<dbReference type="eggNOG" id="ENOG502S92W">
    <property type="taxonomic scope" value="Eukaryota"/>
</dbReference>
<evidence type="ECO:0000256" key="3">
    <source>
        <dbReference type="ARBA" id="ARBA00022622"/>
    </source>
</evidence>
<evidence type="ECO:0000256" key="5">
    <source>
        <dbReference type="ARBA" id="ARBA00023136"/>
    </source>
</evidence>
<dbReference type="PANTHER" id="PTHR34992">
    <property type="entry name" value="HYPHAL ANASTAMOSIS-7 PROTEIN"/>
    <property type="match status" value="1"/>
</dbReference>
<protein>
    <submittedName>
        <fullName evidence="11">GPI anchored protein, putative</fullName>
    </submittedName>
</protein>
<dbReference type="VEuPathDB" id="FungiDB:TSTA_048060"/>
<reference evidence="12" key="1">
    <citation type="journal article" date="2015" name="Genome Announc.">
        <title>Genome sequence of the AIDS-associated pathogen Penicillium marneffei (ATCC18224) and its near taxonomic relative Talaromyces stipitatus (ATCC10500).</title>
        <authorList>
            <person name="Nierman W.C."/>
            <person name="Fedorova-Abrams N.D."/>
            <person name="Andrianopoulos A."/>
        </authorList>
    </citation>
    <scope>NUCLEOTIDE SEQUENCE [LARGE SCALE GENOMIC DNA]</scope>
    <source>
        <strain evidence="12">ATCC 10500 / CBS 375.48 / QM 6759 / NRRL 1006</strain>
    </source>
</reference>
<evidence type="ECO:0000313" key="11">
    <source>
        <dbReference type="EMBL" id="EED15362.1"/>
    </source>
</evidence>
<feature type="domain" description="Copper acquisition factor BIM1-like" evidence="10">
    <location>
        <begin position="15"/>
        <end position="157"/>
    </location>
</feature>
<evidence type="ECO:0000256" key="8">
    <source>
        <dbReference type="SAM" id="MobiDB-lite"/>
    </source>
</evidence>
<evidence type="ECO:0000313" key="12">
    <source>
        <dbReference type="Proteomes" id="UP000001745"/>
    </source>
</evidence>
<dbReference type="EMBL" id="EQ962657">
    <property type="protein sequence ID" value="EED15362.1"/>
    <property type="molecule type" value="Genomic_DNA"/>
</dbReference>
<dbReference type="PANTHER" id="PTHR34992:SF1">
    <property type="entry name" value="COPPER ACQUISITION FACTOR BIM1-LIKE DOMAIN-CONTAINING PROTEIN"/>
    <property type="match status" value="1"/>
</dbReference>
<evidence type="ECO:0000256" key="6">
    <source>
        <dbReference type="ARBA" id="ARBA00023180"/>
    </source>
</evidence>
<evidence type="ECO:0000256" key="7">
    <source>
        <dbReference type="ARBA" id="ARBA00023288"/>
    </source>
</evidence>
<sequence length="234" mass="23460">MRPFFSLALASVATAHFTLDWPVSRGFNEDTMPTFPCGGFNTPVSNRTVIALDAHSIPVDITFHHTQTAVSYLLALGNDPGSSFNITLGPTLAATGLGEFCLPDISLSSLNLTDGQNATLQVITDGDSGGGLFACADITFSSSVAKNSPSKCANNTGVTATALSGADGARTANFSNPDGSPRSASPSSSTSSGSSSTSATASAASSTHTGAAVTLETAGWGVLGSAFVACLALL</sequence>
<evidence type="ECO:0000256" key="9">
    <source>
        <dbReference type="SAM" id="SignalP"/>
    </source>
</evidence>
<feature type="chain" id="PRO_5013288489" evidence="9">
    <location>
        <begin position="16"/>
        <end position="234"/>
    </location>
</feature>
<dbReference type="AlphaFoldDB" id="B8MKK7"/>
<keyword evidence="5" id="KW-0472">Membrane</keyword>
<name>B8MKK7_TALSN</name>
<dbReference type="STRING" id="441959.B8MKK7"/>
<dbReference type="InterPro" id="IPR046530">
    <property type="entry name" value="BIM1-like_dom"/>
</dbReference>
<keyword evidence="4 9" id="KW-0732">Signal</keyword>
<dbReference type="OMA" id="CLPHVEI"/>
<dbReference type="GeneID" id="8106988"/>
<dbReference type="InterPro" id="IPR046936">
    <property type="entry name" value="BIM1-like"/>
</dbReference>
<keyword evidence="6" id="KW-0325">Glycoprotein</keyword>
<dbReference type="Proteomes" id="UP000001745">
    <property type="component" value="Unassembled WGS sequence"/>
</dbReference>
<organism evidence="11 12">
    <name type="scientific">Talaromyces stipitatus (strain ATCC 10500 / CBS 375.48 / QM 6759 / NRRL 1006)</name>
    <name type="common">Penicillium stipitatum</name>
    <dbReference type="NCBI Taxonomy" id="441959"/>
    <lineage>
        <taxon>Eukaryota</taxon>
        <taxon>Fungi</taxon>
        <taxon>Dikarya</taxon>
        <taxon>Ascomycota</taxon>
        <taxon>Pezizomycotina</taxon>
        <taxon>Eurotiomycetes</taxon>
        <taxon>Eurotiomycetidae</taxon>
        <taxon>Eurotiales</taxon>
        <taxon>Trichocomaceae</taxon>
        <taxon>Talaromyces</taxon>
        <taxon>Talaromyces sect. Talaromyces</taxon>
    </lineage>
</organism>
<evidence type="ECO:0000256" key="1">
    <source>
        <dbReference type="ARBA" id="ARBA00004609"/>
    </source>
</evidence>
<evidence type="ECO:0000256" key="2">
    <source>
        <dbReference type="ARBA" id="ARBA00022475"/>
    </source>
</evidence>
<dbReference type="RefSeq" id="XP_002485315.1">
    <property type="nucleotide sequence ID" value="XM_002485270.1"/>
</dbReference>
<accession>B8MKK7</accession>
<dbReference type="InParanoid" id="B8MKK7"/>
<proteinExistence type="predicted"/>
<keyword evidence="12" id="KW-1185">Reference proteome</keyword>
<dbReference type="PhylomeDB" id="B8MKK7"/>
<dbReference type="GO" id="GO:0005886">
    <property type="term" value="C:plasma membrane"/>
    <property type="evidence" value="ECO:0007669"/>
    <property type="project" value="UniProtKB-SubCell"/>
</dbReference>
<evidence type="ECO:0000259" key="10">
    <source>
        <dbReference type="Pfam" id="PF20238"/>
    </source>
</evidence>
<feature type="signal peptide" evidence="9">
    <location>
        <begin position="1"/>
        <end position="15"/>
    </location>
</feature>
<comment type="subcellular location">
    <subcellularLocation>
        <location evidence="1">Cell membrane</location>
        <topology evidence="1">Lipid-anchor</topology>
        <topology evidence="1">GPI-anchor</topology>
    </subcellularLocation>
</comment>